<evidence type="ECO:0000256" key="4">
    <source>
        <dbReference type="ARBA" id="ARBA00023163"/>
    </source>
</evidence>
<evidence type="ECO:0000256" key="3">
    <source>
        <dbReference type="ARBA" id="ARBA00023015"/>
    </source>
</evidence>
<dbReference type="Proteomes" id="UP001055219">
    <property type="component" value="Unassembled WGS sequence"/>
</dbReference>
<accession>A0A9Q0BG60</accession>
<keyword evidence="4" id="KW-0804">Transcription</keyword>
<reference evidence="7" key="1">
    <citation type="journal article" date="2021" name="J Fungi (Basel)">
        <title>Genomic and Metabolomic Analyses of the Marine Fungus Emericellopsis cladophorae: Insights into Saltwater Adaptability Mechanisms and Its Biosynthetic Potential.</title>
        <authorList>
            <person name="Goncalves M.F.M."/>
            <person name="Hilario S."/>
            <person name="Van de Peer Y."/>
            <person name="Esteves A.C."/>
            <person name="Alves A."/>
        </authorList>
    </citation>
    <scope>NUCLEOTIDE SEQUENCE</scope>
    <source>
        <strain evidence="7">MUM 19.33</strain>
    </source>
</reference>
<dbReference type="OrthoDB" id="1232at2759"/>
<gene>
    <name evidence="7" type="ORF">J7T54_004392</name>
</gene>
<feature type="compositionally biased region" description="Basic residues" evidence="6">
    <location>
        <begin position="551"/>
        <end position="563"/>
    </location>
</feature>
<sequence length="650" mass="72229">MPPGSQKGTSKKSGSALPKPSRTSTPQPPQPPTGSLPEQKAYDPDYLNTRVVLLESNLAYEDLVDSVSSNAAVPDSRGIDALLAKLKDLSSVIEKRTNFYDRGMRFLADERKKRPDDYVPEDEGKRPKHKKKKTSESLVPPEVGGTGKDGRPSNRDTKRKHSREPSSSLSPVAGRSPSAMDVDTKEKKDEEEEKTEKKEDEGESSSEDEGAPPRREMPAHQTFGEDPSTFPDPTIYEIREIKPEMTEEEKKEIYSVAGYPASDLADLIAGDPPDNDYSVAKPTSQINFSTFSSYVEPYFRPFSEEDLGFLRERGDRVTPFLMPRQGKRHYTEIWAEEDGGMSMDSPDQMDRLPANMPRGTIENMNDTVAETDGLSIGPVAARLLQALRPENRAPAEEKPATNGATNGDIVMNGDPNGEESTENGANGPNGEKAKDPIPPATFMDDSTSEAWKKATYPKLDYNQVDERLKQELRHIGFLPPDGVEPDYDGAFDDEVAGRIRTLQERLREQMLINGARKSKLTEIIRERMAHQEYNTILEDLDTQVQAAYTKRTRTMGKSKKAKRPGGAGGGSHFVGSGAQGTARPGIGDLTKTLMERRKKWIRTIGGIFDDETLAKVPRLSDPDSSVFKPAEMGEYLKKEKQQWDEEVEDE</sequence>
<feature type="compositionally biased region" description="Low complexity" evidence="6">
    <location>
        <begin position="1"/>
        <end position="25"/>
    </location>
</feature>
<feature type="compositionally biased region" description="Basic and acidic residues" evidence="6">
    <location>
        <begin position="390"/>
        <end position="399"/>
    </location>
</feature>
<dbReference type="GO" id="GO:0005634">
    <property type="term" value="C:nucleus"/>
    <property type="evidence" value="ECO:0007669"/>
    <property type="project" value="UniProtKB-SubCell"/>
</dbReference>
<comment type="similarity">
    <text evidence="2">Belongs to the NGG1 family.</text>
</comment>
<evidence type="ECO:0000256" key="5">
    <source>
        <dbReference type="ARBA" id="ARBA00023242"/>
    </source>
</evidence>
<evidence type="ECO:0000313" key="7">
    <source>
        <dbReference type="EMBL" id="KAI6783365.1"/>
    </source>
</evidence>
<dbReference type="GO" id="GO:0003713">
    <property type="term" value="F:transcription coactivator activity"/>
    <property type="evidence" value="ECO:0007669"/>
    <property type="project" value="TreeGrafter"/>
</dbReference>
<dbReference type="GO" id="GO:0006357">
    <property type="term" value="P:regulation of transcription by RNA polymerase II"/>
    <property type="evidence" value="ECO:0007669"/>
    <property type="project" value="TreeGrafter"/>
</dbReference>
<name>A0A9Q0BG60_9HYPO</name>
<dbReference type="PANTHER" id="PTHR13556:SF2">
    <property type="entry name" value="TRANSCRIPTIONAL ADAPTER 3"/>
    <property type="match status" value="1"/>
</dbReference>
<feature type="region of interest" description="Disordered" evidence="6">
    <location>
        <begin position="100"/>
        <end position="234"/>
    </location>
</feature>
<keyword evidence="5" id="KW-0539">Nucleus</keyword>
<dbReference type="GeneID" id="75830880"/>
<dbReference type="RefSeq" id="XP_051364221.1">
    <property type="nucleotide sequence ID" value="XM_051504305.1"/>
</dbReference>
<organism evidence="7 8">
    <name type="scientific">Emericellopsis cladophorae</name>
    <dbReference type="NCBI Taxonomy" id="2686198"/>
    <lineage>
        <taxon>Eukaryota</taxon>
        <taxon>Fungi</taxon>
        <taxon>Dikarya</taxon>
        <taxon>Ascomycota</taxon>
        <taxon>Pezizomycotina</taxon>
        <taxon>Sordariomycetes</taxon>
        <taxon>Hypocreomycetidae</taxon>
        <taxon>Hypocreales</taxon>
        <taxon>Bionectriaceae</taxon>
        <taxon>Emericellopsis</taxon>
    </lineage>
</organism>
<feature type="compositionally biased region" description="Basic and acidic residues" evidence="6">
    <location>
        <begin position="182"/>
        <end position="200"/>
    </location>
</feature>
<dbReference type="GO" id="GO:0000124">
    <property type="term" value="C:SAGA complex"/>
    <property type="evidence" value="ECO:0007669"/>
    <property type="project" value="TreeGrafter"/>
</dbReference>
<feature type="region of interest" description="Disordered" evidence="6">
    <location>
        <begin position="551"/>
        <end position="586"/>
    </location>
</feature>
<protein>
    <submittedName>
        <fullName evidence="7">Chromatin-remodeling complexes subunit-like protein</fullName>
    </submittedName>
</protein>
<comment type="subcellular location">
    <subcellularLocation>
        <location evidence="1">Nucleus</location>
    </subcellularLocation>
</comment>
<evidence type="ECO:0000256" key="6">
    <source>
        <dbReference type="SAM" id="MobiDB-lite"/>
    </source>
</evidence>
<evidence type="ECO:0000256" key="2">
    <source>
        <dbReference type="ARBA" id="ARBA00005330"/>
    </source>
</evidence>
<reference evidence="7" key="2">
    <citation type="submission" date="2022-07" db="EMBL/GenBank/DDBJ databases">
        <authorList>
            <person name="Goncalves M.F.M."/>
            <person name="Hilario S."/>
            <person name="Van De Peer Y."/>
            <person name="Esteves A.C."/>
            <person name="Alves A."/>
        </authorList>
    </citation>
    <scope>NUCLEOTIDE SEQUENCE</scope>
    <source>
        <strain evidence="7">MUM 19.33</strain>
    </source>
</reference>
<comment type="caution">
    <text evidence="7">The sequence shown here is derived from an EMBL/GenBank/DDBJ whole genome shotgun (WGS) entry which is preliminary data.</text>
</comment>
<proteinExistence type="inferred from homology"/>
<feature type="compositionally biased region" description="Basic and acidic residues" evidence="6">
    <location>
        <begin position="100"/>
        <end position="125"/>
    </location>
</feature>
<dbReference type="InterPro" id="IPR019340">
    <property type="entry name" value="Histone_AcTrfase_su3"/>
</dbReference>
<keyword evidence="3" id="KW-0805">Transcription regulation</keyword>
<feature type="region of interest" description="Disordered" evidence="6">
    <location>
        <begin position="1"/>
        <end position="43"/>
    </location>
</feature>
<evidence type="ECO:0000313" key="8">
    <source>
        <dbReference type="Proteomes" id="UP001055219"/>
    </source>
</evidence>
<keyword evidence="8" id="KW-1185">Reference proteome</keyword>
<feature type="region of interest" description="Disordered" evidence="6">
    <location>
        <begin position="390"/>
        <end position="439"/>
    </location>
</feature>
<feature type="compositionally biased region" description="Acidic residues" evidence="6">
    <location>
        <begin position="201"/>
        <end position="210"/>
    </location>
</feature>
<dbReference type="EMBL" id="JAGIXG020000008">
    <property type="protein sequence ID" value="KAI6783365.1"/>
    <property type="molecule type" value="Genomic_DNA"/>
</dbReference>
<dbReference type="PANTHER" id="PTHR13556">
    <property type="entry name" value="TRANSCRIPTIONAL ADAPTER 3-RELATED"/>
    <property type="match status" value="1"/>
</dbReference>
<evidence type="ECO:0000256" key="1">
    <source>
        <dbReference type="ARBA" id="ARBA00004123"/>
    </source>
</evidence>
<dbReference type="AlphaFoldDB" id="A0A9Q0BG60"/>
<dbReference type="Pfam" id="PF10198">
    <property type="entry name" value="Ada3"/>
    <property type="match status" value="1"/>
</dbReference>